<dbReference type="PANTHER" id="PTHR38342:SF2">
    <property type="entry name" value="INNER MEMBRANE OR EXPORTED"/>
    <property type="match status" value="1"/>
</dbReference>
<evidence type="ECO:0000259" key="2">
    <source>
        <dbReference type="Pfam" id="PF03625"/>
    </source>
</evidence>
<organism evidence="3 4">
    <name type="scientific">Sunxiuqinia elliptica</name>
    <dbReference type="NCBI Taxonomy" id="655355"/>
    <lineage>
        <taxon>Bacteria</taxon>
        <taxon>Pseudomonadati</taxon>
        <taxon>Bacteroidota</taxon>
        <taxon>Bacteroidia</taxon>
        <taxon>Marinilabiliales</taxon>
        <taxon>Prolixibacteraceae</taxon>
        <taxon>Sunxiuqinia</taxon>
    </lineage>
</organism>
<feature type="transmembrane region" description="Helical" evidence="1">
    <location>
        <begin position="7"/>
        <end position="27"/>
    </location>
</feature>
<dbReference type="RefSeq" id="WP_093921071.1">
    <property type="nucleotide sequence ID" value="NZ_FONW01000011.1"/>
</dbReference>
<dbReference type="AlphaFoldDB" id="A0A1I2KDI5"/>
<sequence>MKNKFPSFLIGLVAGLAIAVLIILVVVPKSLFTVTESKYDFNETVALLEESTKTQSWSLPHQYNLQATMTKHGFEVKPVKVFSICKPDLAKRILETDADRHIAAMMPCRIAVFEKSDGKTYIARINARMLSKLLGSNAKSVMSEAGAGSEMILAPLFE</sequence>
<dbReference type="CDD" id="cd14797">
    <property type="entry name" value="DUF302"/>
    <property type="match status" value="1"/>
</dbReference>
<dbReference type="Proteomes" id="UP000198964">
    <property type="component" value="Unassembled WGS sequence"/>
</dbReference>
<keyword evidence="1" id="KW-0812">Transmembrane</keyword>
<protein>
    <submittedName>
        <fullName evidence="3">Uncharacterized conserved protein, DUF302 family</fullName>
    </submittedName>
</protein>
<proteinExistence type="predicted"/>
<dbReference type="PANTHER" id="PTHR38342">
    <property type="entry name" value="SLR5037 PROTEIN"/>
    <property type="match status" value="1"/>
</dbReference>
<dbReference type="STRING" id="655355.SAMN05216283_11163"/>
<keyword evidence="1" id="KW-1133">Transmembrane helix</keyword>
<name>A0A1I2KDI5_9BACT</name>
<dbReference type="InterPro" id="IPR035923">
    <property type="entry name" value="TT1751-like_sf"/>
</dbReference>
<gene>
    <name evidence="3" type="ORF">SAMN05216283_11163</name>
</gene>
<evidence type="ECO:0000313" key="3">
    <source>
        <dbReference type="EMBL" id="SFF63267.1"/>
    </source>
</evidence>
<accession>A0A1I2KDI5</accession>
<evidence type="ECO:0000256" key="1">
    <source>
        <dbReference type="SAM" id="Phobius"/>
    </source>
</evidence>
<dbReference type="EMBL" id="FONW01000011">
    <property type="protein sequence ID" value="SFF63267.1"/>
    <property type="molecule type" value="Genomic_DNA"/>
</dbReference>
<dbReference type="SUPFAM" id="SSF103247">
    <property type="entry name" value="TT1751-like"/>
    <property type="match status" value="1"/>
</dbReference>
<dbReference type="Pfam" id="PF03625">
    <property type="entry name" value="DUF302"/>
    <property type="match status" value="1"/>
</dbReference>
<dbReference type="InterPro" id="IPR005180">
    <property type="entry name" value="DUF302"/>
</dbReference>
<reference evidence="3 4" key="1">
    <citation type="submission" date="2016-10" db="EMBL/GenBank/DDBJ databases">
        <authorList>
            <person name="de Groot N.N."/>
        </authorList>
    </citation>
    <scope>NUCLEOTIDE SEQUENCE [LARGE SCALE GENOMIC DNA]</scope>
    <source>
        <strain evidence="3 4">CGMCC 1.9156</strain>
    </source>
</reference>
<feature type="domain" description="DUF302" evidence="2">
    <location>
        <begin position="64"/>
        <end position="125"/>
    </location>
</feature>
<evidence type="ECO:0000313" key="4">
    <source>
        <dbReference type="Proteomes" id="UP000198964"/>
    </source>
</evidence>
<keyword evidence="4" id="KW-1185">Reference proteome</keyword>
<keyword evidence="1" id="KW-0472">Membrane</keyword>
<dbReference type="Gene3D" id="3.30.310.70">
    <property type="entry name" value="TT1751-like domain"/>
    <property type="match status" value="1"/>
</dbReference>